<evidence type="ECO:0000313" key="2">
    <source>
        <dbReference type="EMBL" id="NIJ22767.1"/>
    </source>
</evidence>
<dbReference type="InterPro" id="IPR025187">
    <property type="entry name" value="DUF4112"/>
</dbReference>
<reference evidence="2 3" key="1">
    <citation type="submission" date="2020-03" db="EMBL/GenBank/DDBJ databases">
        <title>Genomic Encyclopedia of Type Strains, Phase IV (KMG-IV): sequencing the most valuable type-strain genomes for metagenomic binning, comparative biology and taxonomic classification.</title>
        <authorList>
            <person name="Goeker M."/>
        </authorList>
    </citation>
    <scope>NUCLEOTIDE SEQUENCE [LARGE SCALE GENOMIC DNA]</scope>
    <source>
        <strain evidence="2 3">DSM 22753</strain>
    </source>
</reference>
<protein>
    <recommendedName>
        <fullName evidence="4">DUF4112 domain-containing protein</fullName>
    </recommendedName>
</protein>
<dbReference type="PANTHER" id="PTHR35519">
    <property type="entry name" value="MEMBRANE PROTEINS"/>
    <property type="match status" value="1"/>
</dbReference>
<keyword evidence="1" id="KW-1133">Transmembrane helix</keyword>
<keyword evidence="3" id="KW-1185">Reference proteome</keyword>
<dbReference type="Pfam" id="PF13430">
    <property type="entry name" value="DUF4112"/>
    <property type="match status" value="1"/>
</dbReference>
<comment type="caution">
    <text evidence="2">The sequence shown here is derived from an EMBL/GenBank/DDBJ whole genome shotgun (WGS) entry which is preliminary data.</text>
</comment>
<keyword evidence="1" id="KW-0812">Transmembrane</keyword>
<dbReference type="Proteomes" id="UP000788153">
    <property type="component" value="Unassembled WGS sequence"/>
</dbReference>
<feature type="transmembrane region" description="Helical" evidence="1">
    <location>
        <begin position="98"/>
        <end position="117"/>
    </location>
</feature>
<accession>A0ABX0U034</accession>
<evidence type="ECO:0000313" key="3">
    <source>
        <dbReference type="Proteomes" id="UP000788153"/>
    </source>
</evidence>
<gene>
    <name evidence="2" type="ORF">FHT01_000309</name>
</gene>
<keyword evidence="1" id="KW-0472">Membrane</keyword>
<feature type="transmembrane region" description="Helical" evidence="1">
    <location>
        <begin position="56"/>
        <end position="78"/>
    </location>
</feature>
<dbReference type="PANTHER" id="PTHR35519:SF2">
    <property type="entry name" value="PH DOMAIN PROTEIN"/>
    <property type="match status" value="1"/>
</dbReference>
<dbReference type="EMBL" id="JAASQP010000001">
    <property type="protein sequence ID" value="NIJ22767.1"/>
    <property type="molecule type" value="Genomic_DNA"/>
</dbReference>
<organism evidence="2 3">
    <name type="scientific">Sphingomonas japonica</name>
    <dbReference type="NCBI Taxonomy" id="511662"/>
    <lineage>
        <taxon>Bacteria</taxon>
        <taxon>Pseudomonadati</taxon>
        <taxon>Pseudomonadota</taxon>
        <taxon>Alphaproteobacteria</taxon>
        <taxon>Sphingomonadales</taxon>
        <taxon>Sphingomonadaceae</taxon>
        <taxon>Sphingomonas</taxon>
    </lineage>
</organism>
<dbReference type="RefSeq" id="WP_140047979.1">
    <property type="nucleotide sequence ID" value="NZ_BAAAEV010000001.1"/>
</dbReference>
<sequence length="149" mass="16176">MAKPSRINPETFARIADQLPIAKDAASVRQRVELLERLLERSLVIPGINRPIGLDVLLGLLPVGGSFVGAAFGGYMVWEARNLGMSKGAMARMAGNVGFDWLLGLIPGIGIIPDFFFRSNTRNLRIIRRHLDKHHPATVTLEGSAPAAP</sequence>
<name>A0ABX0U034_9SPHN</name>
<evidence type="ECO:0008006" key="4">
    <source>
        <dbReference type="Google" id="ProtNLM"/>
    </source>
</evidence>
<proteinExistence type="predicted"/>
<evidence type="ECO:0000256" key="1">
    <source>
        <dbReference type="SAM" id="Phobius"/>
    </source>
</evidence>